<name>A0A1C6UB56_9ACTN</name>
<dbReference type="EMBL" id="FMIA01000002">
    <property type="protein sequence ID" value="SCL51330.1"/>
    <property type="molecule type" value="Genomic_DNA"/>
</dbReference>
<reference evidence="3 4" key="1">
    <citation type="submission" date="2016-06" db="EMBL/GenBank/DDBJ databases">
        <authorList>
            <person name="Kjaerup R.B."/>
            <person name="Dalgaard T.S."/>
            <person name="Juul-Madsen H.R."/>
        </authorList>
    </citation>
    <scope>NUCLEOTIDE SEQUENCE [LARGE SCALE GENOMIC DNA]</scope>
    <source>
        <strain evidence="3 4">DSM 45577</strain>
    </source>
</reference>
<evidence type="ECO:0000256" key="1">
    <source>
        <dbReference type="SAM" id="MobiDB-lite"/>
    </source>
</evidence>
<feature type="region of interest" description="Disordered" evidence="1">
    <location>
        <begin position="156"/>
        <end position="243"/>
    </location>
</feature>
<feature type="transmembrane region" description="Helical" evidence="2">
    <location>
        <begin position="336"/>
        <end position="358"/>
    </location>
</feature>
<accession>A0A1C6UB56</accession>
<protein>
    <recommendedName>
        <fullName evidence="5">LPXTG-motif cell wall anchor domain-containing protein</fullName>
    </recommendedName>
</protein>
<feature type="compositionally biased region" description="Pro residues" evidence="1">
    <location>
        <begin position="166"/>
        <end position="180"/>
    </location>
</feature>
<keyword evidence="2" id="KW-1133">Transmembrane helix</keyword>
<dbReference type="AlphaFoldDB" id="A0A1C6UB56"/>
<feature type="compositionally biased region" description="Pro residues" evidence="1">
    <location>
        <begin position="225"/>
        <end position="240"/>
    </location>
</feature>
<organism evidence="3 4">
    <name type="scientific">Micromonospora yangpuensis</name>
    <dbReference type="NCBI Taxonomy" id="683228"/>
    <lineage>
        <taxon>Bacteria</taxon>
        <taxon>Bacillati</taxon>
        <taxon>Actinomycetota</taxon>
        <taxon>Actinomycetes</taxon>
        <taxon>Micromonosporales</taxon>
        <taxon>Micromonosporaceae</taxon>
        <taxon>Micromonospora</taxon>
    </lineage>
</organism>
<dbReference type="Proteomes" id="UP000198937">
    <property type="component" value="Unassembled WGS sequence"/>
</dbReference>
<evidence type="ECO:0000313" key="4">
    <source>
        <dbReference type="Proteomes" id="UP000198937"/>
    </source>
</evidence>
<gene>
    <name evidence="3" type="ORF">GA0070617_1749</name>
</gene>
<evidence type="ECO:0000256" key="2">
    <source>
        <dbReference type="SAM" id="Phobius"/>
    </source>
</evidence>
<feature type="compositionally biased region" description="Low complexity" evidence="1">
    <location>
        <begin position="181"/>
        <end position="224"/>
    </location>
</feature>
<keyword evidence="2" id="KW-0472">Membrane</keyword>
<dbReference type="STRING" id="683228.GA0070617_1749"/>
<dbReference type="PRINTS" id="PR01217">
    <property type="entry name" value="PRICHEXTENSN"/>
</dbReference>
<sequence length="367" mass="38488">MPYRSCRLPSIPSHLDHTPRQEQTLIRLKSPLRRVVAVTAGALLGVAGAAAIAAAPASAHHPIIDGTGCKLKDGSVQVTWTVRNSERQWDATVVGAWSPAATELTGIVPGAVVPKSGQGELVGQQTVPRNKKLELSVRLEWDKGRSKVYSTRTGVVRVTGKCQTPEPTPTSTPTEEPTPTPSETTPTEEPTTPTPTPSETTPTEEPTPTPSETTPTDEPSESTPPASPTPSQPPVLPEPGEPTFELEQTCDQLTFGIDNPADGVEFTVTLTSEKGEVKTLDAVPGKKTSVSFDAYEGLKVTPSIGDVKDEVVVWEQPKDCEEEGGSGGGLPLTGAAAGGIATGAVLLLGAGAGLFVMARRRKLRFTA</sequence>
<keyword evidence="2" id="KW-0812">Transmembrane</keyword>
<evidence type="ECO:0008006" key="5">
    <source>
        <dbReference type="Google" id="ProtNLM"/>
    </source>
</evidence>
<feature type="transmembrane region" description="Helical" evidence="2">
    <location>
        <begin position="35"/>
        <end position="55"/>
    </location>
</feature>
<keyword evidence="4" id="KW-1185">Reference proteome</keyword>
<evidence type="ECO:0000313" key="3">
    <source>
        <dbReference type="EMBL" id="SCL51330.1"/>
    </source>
</evidence>
<proteinExistence type="predicted"/>